<reference evidence="2" key="1">
    <citation type="journal article" date="2020" name="Nat. Commun.">
        <title>Genome assembly of wild tea tree DASZ reveals pedigree and selection history of tea varieties.</title>
        <authorList>
            <person name="Zhang W."/>
            <person name="Zhang Y."/>
            <person name="Qiu H."/>
            <person name="Guo Y."/>
            <person name="Wan H."/>
            <person name="Zhang X."/>
            <person name="Scossa F."/>
            <person name="Alseekh S."/>
            <person name="Zhang Q."/>
            <person name="Wang P."/>
            <person name="Xu L."/>
            <person name="Schmidt M.H."/>
            <person name="Jia X."/>
            <person name="Li D."/>
            <person name="Zhu A."/>
            <person name="Guo F."/>
            <person name="Chen W."/>
            <person name="Ni D."/>
            <person name="Usadel B."/>
            <person name="Fernie A.R."/>
            <person name="Wen W."/>
        </authorList>
    </citation>
    <scope>NUCLEOTIDE SEQUENCE [LARGE SCALE GENOMIC DNA]</scope>
    <source>
        <strain evidence="2">cv. G240</strain>
    </source>
</reference>
<dbReference type="AlphaFoldDB" id="A0A7J7I7G1"/>
<reference evidence="1 2" key="2">
    <citation type="submission" date="2020-07" db="EMBL/GenBank/DDBJ databases">
        <title>Genome assembly of wild tea tree DASZ reveals pedigree and selection history of tea varieties.</title>
        <authorList>
            <person name="Zhang W."/>
        </authorList>
    </citation>
    <scope>NUCLEOTIDE SEQUENCE [LARGE SCALE GENOMIC DNA]</scope>
    <source>
        <strain evidence="2">cv. G240</strain>
        <tissue evidence="1">Leaf</tissue>
    </source>
</reference>
<dbReference type="Proteomes" id="UP000593564">
    <property type="component" value="Unassembled WGS sequence"/>
</dbReference>
<gene>
    <name evidence="1" type="ORF">HYC85_001287</name>
</gene>
<sequence>MKTWKSGHSARSDGLGQLLNLDKVRTAVSGNGEAGVVTEYGNYPKKLQIKLLRKKKKTICKNNFLVEYLLLE</sequence>
<evidence type="ECO:0000313" key="2">
    <source>
        <dbReference type="Proteomes" id="UP000593564"/>
    </source>
</evidence>
<keyword evidence="2" id="KW-1185">Reference proteome</keyword>
<organism evidence="1 2">
    <name type="scientific">Camellia sinensis</name>
    <name type="common">Tea plant</name>
    <name type="synonym">Thea sinensis</name>
    <dbReference type="NCBI Taxonomy" id="4442"/>
    <lineage>
        <taxon>Eukaryota</taxon>
        <taxon>Viridiplantae</taxon>
        <taxon>Streptophyta</taxon>
        <taxon>Embryophyta</taxon>
        <taxon>Tracheophyta</taxon>
        <taxon>Spermatophyta</taxon>
        <taxon>Magnoliopsida</taxon>
        <taxon>eudicotyledons</taxon>
        <taxon>Gunneridae</taxon>
        <taxon>Pentapetalae</taxon>
        <taxon>asterids</taxon>
        <taxon>Ericales</taxon>
        <taxon>Theaceae</taxon>
        <taxon>Camellia</taxon>
    </lineage>
</organism>
<protein>
    <submittedName>
        <fullName evidence="1">Uncharacterized protein</fullName>
    </submittedName>
</protein>
<evidence type="ECO:0000313" key="1">
    <source>
        <dbReference type="EMBL" id="KAF5960078.1"/>
    </source>
</evidence>
<proteinExistence type="predicted"/>
<dbReference type="EMBL" id="JACBKZ010000001">
    <property type="protein sequence ID" value="KAF5960078.1"/>
    <property type="molecule type" value="Genomic_DNA"/>
</dbReference>
<name>A0A7J7I7G1_CAMSI</name>
<comment type="caution">
    <text evidence="1">The sequence shown here is derived from an EMBL/GenBank/DDBJ whole genome shotgun (WGS) entry which is preliminary data.</text>
</comment>
<accession>A0A7J7I7G1</accession>